<keyword evidence="3 5" id="KW-0418">Kinase</keyword>
<gene>
    <name evidence="5" type="ORF">GTP27_18605</name>
</gene>
<dbReference type="PANTHER" id="PTHR34383">
    <property type="entry name" value="POLYPHOSPHATE:AMP PHOSPHOTRANSFERASE-RELATED"/>
    <property type="match status" value="1"/>
</dbReference>
<evidence type="ECO:0000256" key="3">
    <source>
        <dbReference type="ARBA" id="ARBA00022777"/>
    </source>
</evidence>
<organism evidence="5 6">
    <name type="scientific">Duganella qianjiadongensis</name>
    <dbReference type="NCBI Taxonomy" id="2692176"/>
    <lineage>
        <taxon>Bacteria</taxon>
        <taxon>Pseudomonadati</taxon>
        <taxon>Pseudomonadota</taxon>
        <taxon>Betaproteobacteria</taxon>
        <taxon>Burkholderiales</taxon>
        <taxon>Oxalobacteraceae</taxon>
        <taxon>Telluria group</taxon>
        <taxon>Duganella</taxon>
    </lineage>
</organism>
<dbReference type="PANTHER" id="PTHR34383:SF3">
    <property type="entry name" value="POLYPHOSPHATE:AMP PHOSPHOTRANSFERASE"/>
    <property type="match status" value="1"/>
</dbReference>
<comment type="similarity">
    <text evidence="1">Belongs to the polyphosphate kinase 2 (PPK2) family. Class I subfamily.</text>
</comment>
<dbReference type="InterPro" id="IPR016898">
    <property type="entry name" value="Polyphosphate_phosphotransfera"/>
</dbReference>
<dbReference type="EMBL" id="WWCM01000015">
    <property type="protein sequence ID" value="MYM41332.1"/>
    <property type="molecule type" value="Genomic_DNA"/>
</dbReference>
<dbReference type="InterPro" id="IPR022300">
    <property type="entry name" value="PPK2-rel_1"/>
</dbReference>
<dbReference type="PIRSF" id="PIRSF028756">
    <property type="entry name" value="PPK2_prd"/>
    <property type="match status" value="1"/>
</dbReference>
<dbReference type="Gene3D" id="3.40.50.300">
    <property type="entry name" value="P-loop containing nucleotide triphosphate hydrolases"/>
    <property type="match status" value="1"/>
</dbReference>
<dbReference type="NCBIfam" id="TIGR03709">
    <property type="entry name" value="PPK2_rel_1"/>
    <property type="match status" value="1"/>
</dbReference>
<evidence type="ECO:0000259" key="4">
    <source>
        <dbReference type="Pfam" id="PF03976"/>
    </source>
</evidence>
<dbReference type="RefSeq" id="WP_161040642.1">
    <property type="nucleotide sequence ID" value="NZ_WWCM01000015.1"/>
</dbReference>
<reference evidence="5 6" key="1">
    <citation type="submission" date="2019-12" db="EMBL/GenBank/DDBJ databases">
        <title>Novel species isolated from a subtropical stream in China.</title>
        <authorList>
            <person name="Lu H."/>
        </authorList>
    </citation>
    <scope>NUCLEOTIDE SEQUENCE [LARGE SCALE GENOMIC DNA]</scope>
    <source>
        <strain evidence="5 6">CY13W</strain>
    </source>
</reference>
<feature type="domain" description="Polyphosphate kinase-2-related" evidence="4">
    <location>
        <begin position="48"/>
        <end position="264"/>
    </location>
</feature>
<evidence type="ECO:0000256" key="2">
    <source>
        <dbReference type="ARBA" id="ARBA00022679"/>
    </source>
</evidence>
<accession>A0ABW9VRH4</accession>
<evidence type="ECO:0000313" key="5">
    <source>
        <dbReference type="EMBL" id="MYM41332.1"/>
    </source>
</evidence>
<dbReference type="GO" id="GO:0016301">
    <property type="term" value="F:kinase activity"/>
    <property type="evidence" value="ECO:0007669"/>
    <property type="project" value="UniProtKB-KW"/>
</dbReference>
<proteinExistence type="inferred from homology"/>
<sequence>MTHNARQRFRASSRLKLREADAGKADFSSRTANPELSKAKAKALDIKRTGELIDHISALQDKLYAQHNKKVLLVLQGMDTAGKDGTVRAMFSRVNPMGVRAVAFKAPTDNELAHDYLWRVHQQVPVKGEIAIFNRSHYEDVLITRVQGMITMDECQRRYAQIRDFERMLAETGTVIVKVFLHISKEEQRQRLQERLDDPDKQWKFNPADIEQRKKWTAYQRAYEDAIRATNLPHAPWYVVPANSKTHRNLVIASLLLETLEHMDLHYPAPHPDLSSFTVE</sequence>
<keyword evidence="2" id="KW-0808">Transferase</keyword>
<dbReference type="SUPFAM" id="SSF52540">
    <property type="entry name" value="P-loop containing nucleoside triphosphate hydrolases"/>
    <property type="match status" value="1"/>
</dbReference>
<evidence type="ECO:0000256" key="1">
    <source>
        <dbReference type="ARBA" id="ARBA00009924"/>
    </source>
</evidence>
<name>A0ABW9VRH4_9BURK</name>
<dbReference type="Proteomes" id="UP000478090">
    <property type="component" value="Unassembled WGS sequence"/>
</dbReference>
<dbReference type="Pfam" id="PF03976">
    <property type="entry name" value="PPK2"/>
    <property type="match status" value="1"/>
</dbReference>
<evidence type="ECO:0000313" key="6">
    <source>
        <dbReference type="Proteomes" id="UP000478090"/>
    </source>
</evidence>
<dbReference type="InterPro" id="IPR022488">
    <property type="entry name" value="PPK2-related"/>
</dbReference>
<dbReference type="InterPro" id="IPR027417">
    <property type="entry name" value="P-loop_NTPase"/>
</dbReference>
<keyword evidence="6" id="KW-1185">Reference proteome</keyword>
<comment type="caution">
    <text evidence="5">The sequence shown here is derived from an EMBL/GenBank/DDBJ whole genome shotgun (WGS) entry which is preliminary data.</text>
</comment>
<protein>
    <submittedName>
        <fullName evidence="5">Polyphosphate kinase 2 family protein</fullName>
    </submittedName>
</protein>